<evidence type="ECO:0000313" key="3">
    <source>
        <dbReference type="RefSeq" id="XP_016689977.1"/>
    </source>
</evidence>
<dbReference type="Pfam" id="PF00078">
    <property type="entry name" value="RVT_1"/>
    <property type="match status" value="1"/>
</dbReference>
<protein>
    <recommendedName>
        <fullName evidence="1">Reverse transcriptase domain-containing protein</fullName>
    </recommendedName>
</protein>
<evidence type="ECO:0000259" key="1">
    <source>
        <dbReference type="Pfam" id="PF00078"/>
    </source>
</evidence>
<dbReference type="InterPro" id="IPR043502">
    <property type="entry name" value="DNA/RNA_pol_sf"/>
</dbReference>
<dbReference type="InterPro" id="IPR043128">
    <property type="entry name" value="Rev_trsase/Diguanyl_cyclase"/>
</dbReference>
<reference evidence="2" key="1">
    <citation type="journal article" date="2020" name="Nat. Genet.">
        <title>Genomic diversifications of five Gossypium allopolyploid species and their impact on cotton improvement.</title>
        <authorList>
            <person name="Chen Z.J."/>
            <person name="Sreedasyam A."/>
            <person name="Ando A."/>
            <person name="Song Q."/>
            <person name="De Santiago L.M."/>
            <person name="Hulse-Kemp A.M."/>
            <person name="Ding M."/>
            <person name="Ye W."/>
            <person name="Kirkbride R.C."/>
            <person name="Jenkins J."/>
            <person name="Plott C."/>
            <person name="Lovell J."/>
            <person name="Lin Y.M."/>
            <person name="Vaughn R."/>
            <person name="Liu B."/>
            <person name="Simpson S."/>
            <person name="Scheffler B.E."/>
            <person name="Wen L."/>
            <person name="Saski C.A."/>
            <person name="Grover C.E."/>
            <person name="Hu G."/>
            <person name="Conover J.L."/>
            <person name="Carlson J.W."/>
            <person name="Shu S."/>
            <person name="Boston L.B."/>
            <person name="Williams M."/>
            <person name="Peterson D.G."/>
            <person name="McGee K."/>
            <person name="Jones D.C."/>
            <person name="Wendel J.F."/>
            <person name="Stelly D.M."/>
            <person name="Grimwood J."/>
            <person name="Schmutz J."/>
        </authorList>
    </citation>
    <scope>NUCLEOTIDE SEQUENCE [LARGE SCALE GENOMIC DNA]</scope>
    <source>
        <strain evidence="2">cv. TM-1</strain>
    </source>
</reference>
<dbReference type="Gene3D" id="3.30.70.270">
    <property type="match status" value="1"/>
</dbReference>
<dbReference type="KEGG" id="ghi:107907216"/>
<reference evidence="3" key="2">
    <citation type="submission" date="2025-08" db="UniProtKB">
        <authorList>
            <consortium name="RefSeq"/>
        </authorList>
    </citation>
    <scope>IDENTIFICATION</scope>
</reference>
<dbReference type="Proteomes" id="UP000818029">
    <property type="component" value="Chromosome D08"/>
</dbReference>
<feature type="domain" description="Reverse transcriptase" evidence="1">
    <location>
        <begin position="69"/>
        <end position="151"/>
    </location>
</feature>
<dbReference type="STRING" id="3635.A0A1U8JI44"/>
<gene>
    <name evidence="3" type="primary">LOC107907216</name>
</gene>
<dbReference type="PaxDb" id="3635-A0A1U8JI44"/>
<sequence>MLVRKGCVGFLAFVHDLSSVELSIRDIRTIREFPNFFFKELSGSSLDRDVEFGIEILSGTALVSIAPYRIAPKELMELKTFQVMPFSLTNAPTAFMDLMNRVFQLYLDQFIVLFINDILVYSKTKNYHDKIVVLQILREKNLYAKLSKCEF</sequence>
<dbReference type="InterPro" id="IPR053134">
    <property type="entry name" value="RNA-dir_DNA_polymerase"/>
</dbReference>
<dbReference type="RefSeq" id="XP_016689977.1">
    <property type="nucleotide sequence ID" value="XM_016834488.1"/>
</dbReference>
<dbReference type="GeneID" id="107907216"/>
<dbReference type="SUPFAM" id="SSF56672">
    <property type="entry name" value="DNA/RNA polymerases"/>
    <property type="match status" value="1"/>
</dbReference>
<evidence type="ECO:0000313" key="2">
    <source>
        <dbReference type="Proteomes" id="UP000818029"/>
    </source>
</evidence>
<organism evidence="2 3">
    <name type="scientific">Gossypium hirsutum</name>
    <name type="common">Upland cotton</name>
    <name type="synonym">Gossypium mexicanum</name>
    <dbReference type="NCBI Taxonomy" id="3635"/>
    <lineage>
        <taxon>Eukaryota</taxon>
        <taxon>Viridiplantae</taxon>
        <taxon>Streptophyta</taxon>
        <taxon>Embryophyta</taxon>
        <taxon>Tracheophyta</taxon>
        <taxon>Spermatophyta</taxon>
        <taxon>Magnoliopsida</taxon>
        <taxon>eudicotyledons</taxon>
        <taxon>Gunneridae</taxon>
        <taxon>Pentapetalae</taxon>
        <taxon>rosids</taxon>
        <taxon>malvids</taxon>
        <taxon>Malvales</taxon>
        <taxon>Malvaceae</taxon>
        <taxon>Malvoideae</taxon>
        <taxon>Gossypium</taxon>
    </lineage>
</organism>
<dbReference type="InterPro" id="IPR000477">
    <property type="entry name" value="RT_dom"/>
</dbReference>
<name>A0A1U8JI44_GOSHI</name>
<dbReference type="OrthoDB" id="1701144at2759"/>
<proteinExistence type="predicted"/>
<dbReference type="PANTHER" id="PTHR24559">
    <property type="entry name" value="TRANSPOSON TY3-I GAG-POL POLYPROTEIN"/>
    <property type="match status" value="1"/>
</dbReference>
<dbReference type="PANTHER" id="PTHR24559:SF444">
    <property type="entry name" value="REVERSE TRANSCRIPTASE DOMAIN-CONTAINING PROTEIN"/>
    <property type="match status" value="1"/>
</dbReference>
<keyword evidence="2" id="KW-1185">Reference proteome</keyword>
<accession>A0A1U8JI44</accession>
<dbReference type="AlphaFoldDB" id="A0A1U8JI44"/>